<proteinExistence type="predicted"/>
<evidence type="ECO:0000313" key="1">
    <source>
        <dbReference type="EMBL" id="GBM77046.1"/>
    </source>
</evidence>
<dbReference type="AlphaFoldDB" id="A0A4Y2IJB8"/>
<accession>A0A4Y2IJB8</accession>
<comment type="caution">
    <text evidence="1">The sequence shown here is derived from an EMBL/GenBank/DDBJ whole genome shotgun (WGS) entry which is preliminary data.</text>
</comment>
<sequence>MIEGSGRRLPREPYHFCLKTLWRRVLSNATLRSLGQYLEPIVIEIVSLAKIWGLEVDSNNIDICGRAQPRWDHRRAYGVALCFTARSYGSRVCQEEGG</sequence>
<reference evidence="1 2" key="1">
    <citation type="journal article" date="2019" name="Sci. Rep.">
        <title>Orb-weaving spider Araneus ventricosus genome elucidates the spidroin gene catalogue.</title>
        <authorList>
            <person name="Kono N."/>
            <person name="Nakamura H."/>
            <person name="Ohtoshi R."/>
            <person name="Moran D.A.P."/>
            <person name="Shinohara A."/>
            <person name="Yoshida Y."/>
            <person name="Fujiwara M."/>
            <person name="Mori M."/>
            <person name="Tomita M."/>
            <person name="Arakawa K."/>
        </authorList>
    </citation>
    <scope>NUCLEOTIDE SEQUENCE [LARGE SCALE GENOMIC DNA]</scope>
</reference>
<name>A0A4Y2IJB8_ARAVE</name>
<organism evidence="1 2">
    <name type="scientific">Araneus ventricosus</name>
    <name type="common">Orbweaver spider</name>
    <name type="synonym">Epeira ventricosa</name>
    <dbReference type="NCBI Taxonomy" id="182803"/>
    <lineage>
        <taxon>Eukaryota</taxon>
        <taxon>Metazoa</taxon>
        <taxon>Ecdysozoa</taxon>
        <taxon>Arthropoda</taxon>
        <taxon>Chelicerata</taxon>
        <taxon>Arachnida</taxon>
        <taxon>Araneae</taxon>
        <taxon>Araneomorphae</taxon>
        <taxon>Entelegynae</taxon>
        <taxon>Araneoidea</taxon>
        <taxon>Araneidae</taxon>
        <taxon>Araneus</taxon>
    </lineage>
</organism>
<evidence type="ECO:0000313" key="2">
    <source>
        <dbReference type="Proteomes" id="UP000499080"/>
    </source>
</evidence>
<protein>
    <submittedName>
        <fullName evidence="1">Uncharacterized protein</fullName>
    </submittedName>
</protein>
<dbReference type="Proteomes" id="UP000499080">
    <property type="component" value="Unassembled WGS sequence"/>
</dbReference>
<dbReference type="EMBL" id="BGPR01002661">
    <property type="protein sequence ID" value="GBM77046.1"/>
    <property type="molecule type" value="Genomic_DNA"/>
</dbReference>
<gene>
    <name evidence="1" type="ORF">AVEN_79057_1</name>
</gene>
<keyword evidence="2" id="KW-1185">Reference proteome</keyword>